<evidence type="ECO:0000256" key="1">
    <source>
        <dbReference type="SAM" id="MobiDB-lite"/>
    </source>
</evidence>
<sequence>MTRLAQLRVAAEVQRARTEMAERERESACMACLTEPRAVVLPCGCKCYCGPCHERIVRGRPGDDAMTNEDDEPEPVPRCPLCSKQF</sequence>
<name>A0A0G4FV36_VITBC</name>
<accession>A0A0G4FV36</accession>
<dbReference type="EMBL" id="CDMY01000510">
    <property type="protein sequence ID" value="CEM18838.1"/>
    <property type="molecule type" value="Genomic_DNA"/>
</dbReference>
<reference evidence="2 3" key="1">
    <citation type="submission" date="2014-11" db="EMBL/GenBank/DDBJ databases">
        <authorList>
            <person name="Zhu J."/>
            <person name="Qi W."/>
            <person name="Song R."/>
        </authorList>
    </citation>
    <scope>NUCLEOTIDE SEQUENCE [LARGE SCALE GENOMIC DNA]</scope>
</reference>
<organism evidence="2 3">
    <name type="scientific">Vitrella brassicaformis (strain CCMP3155)</name>
    <dbReference type="NCBI Taxonomy" id="1169540"/>
    <lineage>
        <taxon>Eukaryota</taxon>
        <taxon>Sar</taxon>
        <taxon>Alveolata</taxon>
        <taxon>Colpodellida</taxon>
        <taxon>Vitrellaceae</taxon>
        <taxon>Vitrella</taxon>
    </lineage>
</organism>
<evidence type="ECO:0000313" key="2">
    <source>
        <dbReference type="EMBL" id="CEM18838.1"/>
    </source>
</evidence>
<dbReference type="InParanoid" id="A0A0G4FV36"/>
<proteinExistence type="predicted"/>
<dbReference type="Proteomes" id="UP000041254">
    <property type="component" value="Unassembled WGS sequence"/>
</dbReference>
<evidence type="ECO:0000313" key="3">
    <source>
        <dbReference type="Proteomes" id="UP000041254"/>
    </source>
</evidence>
<protein>
    <recommendedName>
        <fullName evidence="4">RING-type domain-containing protein</fullName>
    </recommendedName>
</protein>
<gene>
    <name evidence="2" type="ORF">Vbra_16280</name>
</gene>
<dbReference type="AlphaFoldDB" id="A0A0G4FV36"/>
<dbReference type="InterPro" id="IPR013083">
    <property type="entry name" value="Znf_RING/FYVE/PHD"/>
</dbReference>
<feature type="region of interest" description="Disordered" evidence="1">
    <location>
        <begin position="60"/>
        <end position="86"/>
    </location>
</feature>
<keyword evidence="3" id="KW-1185">Reference proteome</keyword>
<evidence type="ECO:0008006" key="4">
    <source>
        <dbReference type="Google" id="ProtNLM"/>
    </source>
</evidence>
<dbReference type="Gene3D" id="3.30.40.10">
    <property type="entry name" value="Zinc/RING finger domain, C3HC4 (zinc finger)"/>
    <property type="match status" value="1"/>
</dbReference>
<dbReference type="VEuPathDB" id="CryptoDB:Vbra_16280"/>